<organism evidence="2 3">
    <name type="scientific">Cirrhinus molitorella</name>
    <name type="common">mud carp</name>
    <dbReference type="NCBI Taxonomy" id="172907"/>
    <lineage>
        <taxon>Eukaryota</taxon>
        <taxon>Metazoa</taxon>
        <taxon>Chordata</taxon>
        <taxon>Craniata</taxon>
        <taxon>Vertebrata</taxon>
        <taxon>Euteleostomi</taxon>
        <taxon>Actinopterygii</taxon>
        <taxon>Neopterygii</taxon>
        <taxon>Teleostei</taxon>
        <taxon>Ostariophysi</taxon>
        <taxon>Cypriniformes</taxon>
        <taxon>Cyprinidae</taxon>
        <taxon>Labeoninae</taxon>
        <taxon>Labeonini</taxon>
        <taxon>Cirrhinus</taxon>
    </lineage>
</organism>
<name>A0AA88QBN4_9TELE</name>
<dbReference type="Proteomes" id="UP001187343">
    <property type="component" value="Unassembled WGS sequence"/>
</dbReference>
<dbReference type="EMBL" id="JAUYZG010000001">
    <property type="protein sequence ID" value="KAK2917166.1"/>
    <property type="molecule type" value="Genomic_DNA"/>
</dbReference>
<proteinExistence type="predicted"/>
<reference evidence="2" key="1">
    <citation type="submission" date="2023-08" db="EMBL/GenBank/DDBJ databases">
        <title>Chromosome-level Genome Assembly of mud carp (Cirrhinus molitorella).</title>
        <authorList>
            <person name="Liu H."/>
        </authorList>
    </citation>
    <scope>NUCLEOTIDE SEQUENCE</scope>
    <source>
        <strain evidence="2">Prfri</strain>
        <tissue evidence="2">Muscle</tissue>
    </source>
</reference>
<sequence>MKPLTGDQDSERQTSGFSPSGRRVWDTWQGELLRHLMGDQGSWHQMDKSCLQVASEGTRPGELSLTSDGRPRLVVSYGRPPPSPASSYASVLRSVPAIQKWTVASLRQVLSNADVYYSRRMNKTELYNIFCSIQSSTPPAKSTPRRKWPAIRPRLTAPHMLGLSKPPLSRGKAFVLPAAVAGYRQAWAAPRTPQP</sequence>
<gene>
    <name evidence="2" type="ORF">Q8A67_001540</name>
</gene>
<keyword evidence="3" id="KW-1185">Reference proteome</keyword>
<protein>
    <submittedName>
        <fullName evidence="2">Uncharacterized protein</fullName>
    </submittedName>
</protein>
<accession>A0AA88QBN4</accession>
<evidence type="ECO:0000313" key="3">
    <source>
        <dbReference type="Proteomes" id="UP001187343"/>
    </source>
</evidence>
<evidence type="ECO:0000313" key="2">
    <source>
        <dbReference type="EMBL" id="KAK2917166.1"/>
    </source>
</evidence>
<comment type="caution">
    <text evidence="2">The sequence shown here is derived from an EMBL/GenBank/DDBJ whole genome shotgun (WGS) entry which is preliminary data.</text>
</comment>
<feature type="region of interest" description="Disordered" evidence="1">
    <location>
        <begin position="1"/>
        <end position="23"/>
    </location>
</feature>
<dbReference type="AlphaFoldDB" id="A0AA88QBN4"/>
<evidence type="ECO:0000256" key="1">
    <source>
        <dbReference type="SAM" id="MobiDB-lite"/>
    </source>
</evidence>